<feature type="transmembrane region" description="Helical" evidence="11">
    <location>
        <begin position="172"/>
        <end position="189"/>
    </location>
</feature>
<evidence type="ECO:0000256" key="8">
    <source>
        <dbReference type="ARBA" id="ARBA00022840"/>
    </source>
</evidence>
<feature type="transmembrane region" description="Helical" evidence="11">
    <location>
        <begin position="38"/>
        <end position="58"/>
    </location>
</feature>
<dbReference type="PROSITE" id="PS50929">
    <property type="entry name" value="ABC_TM1F"/>
    <property type="match status" value="1"/>
</dbReference>
<organism evidence="13">
    <name type="scientific">Lissorhoptrus oryzophilus</name>
    <name type="common">rice water weevil</name>
    <dbReference type="NCBI Taxonomy" id="308863"/>
    <lineage>
        <taxon>Eukaryota</taxon>
        <taxon>Metazoa</taxon>
        <taxon>Ecdysozoa</taxon>
        <taxon>Arthropoda</taxon>
        <taxon>Hexapoda</taxon>
        <taxon>Insecta</taxon>
        <taxon>Pterygota</taxon>
        <taxon>Neoptera</taxon>
        <taxon>Endopterygota</taxon>
        <taxon>Coleoptera</taxon>
        <taxon>Polyphaga</taxon>
        <taxon>Cucujiformia</taxon>
        <taxon>Erirhinidae</taxon>
        <taxon>Erirhininae</taxon>
        <taxon>Lissorhoptrus</taxon>
    </lineage>
</organism>
<keyword evidence="4" id="KW-0926">Vacuole</keyword>
<proteinExistence type="evidence at transcript level"/>
<keyword evidence="3" id="KW-0813">Transport</keyword>
<dbReference type="FunFam" id="1.20.1560.10:FF:000020">
    <property type="entry name" value="ABC metal ion transporter"/>
    <property type="match status" value="1"/>
</dbReference>
<evidence type="ECO:0000256" key="5">
    <source>
        <dbReference type="ARBA" id="ARBA00022692"/>
    </source>
</evidence>
<feature type="transmembrane region" description="Helical" evidence="11">
    <location>
        <begin position="104"/>
        <end position="124"/>
    </location>
</feature>
<comment type="subcellular location">
    <subcellularLocation>
        <location evidence="1">Vacuole membrane</location>
        <topology evidence="1">Multi-pass membrane protein</topology>
    </subcellularLocation>
</comment>
<keyword evidence="9 11" id="KW-1133">Transmembrane helix</keyword>
<dbReference type="PANTHER" id="PTHR24223:SF443">
    <property type="entry name" value="MULTIDRUG-RESISTANCE LIKE PROTEIN 1, ISOFORM I"/>
    <property type="match status" value="1"/>
</dbReference>
<dbReference type="PANTHER" id="PTHR24223">
    <property type="entry name" value="ATP-BINDING CASSETTE SUB-FAMILY C"/>
    <property type="match status" value="1"/>
</dbReference>
<dbReference type="GO" id="GO:0140359">
    <property type="term" value="F:ABC-type transporter activity"/>
    <property type="evidence" value="ECO:0007669"/>
    <property type="project" value="InterPro"/>
</dbReference>
<keyword evidence="6" id="KW-0677">Repeat</keyword>
<dbReference type="AlphaFoldDB" id="A0A2R4FX94"/>
<feature type="domain" description="ABC transmembrane type-1" evidence="12">
    <location>
        <begin position="300"/>
        <end position="581"/>
    </location>
</feature>
<dbReference type="InterPro" id="IPR056227">
    <property type="entry name" value="TMD0_ABC"/>
</dbReference>
<feature type="transmembrane region" description="Helical" evidence="11">
    <location>
        <begin position="524"/>
        <end position="544"/>
    </location>
</feature>
<dbReference type="EMBL" id="MF034777">
    <property type="protein sequence ID" value="AVT42143.1"/>
    <property type="molecule type" value="mRNA"/>
</dbReference>
<keyword evidence="7" id="KW-0547">Nucleotide-binding</keyword>
<keyword evidence="5 11" id="KW-0812">Transmembrane</keyword>
<comment type="similarity">
    <text evidence="2">Belongs to the ABC transporter superfamily. ABCC family. Conjugate transporter (TC 3.A.1.208) subfamily.</text>
</comment>
<dbReference type="GO" id="GO:0005524">
    <property type="term" value="F:ATP binding"/>
    <property type="evidence" value="ECO:0007669"/>
    <property type="project" value="UniProtKB-KW"/>
</dbReference>
<sequence>MAWNSKALDKFCGSPFWNSSLTWYTDDPELTRCFEKTALVLIPISFLFLISPFEIFYLKHSPNRNIPWNWKNSLKIITTTALALICLSDFLSNIGMVKIYKVDIFMPMLKFVSYVYAGVLIYYNKFYGYQASGHQFIFWFLSALCGAPQFRTEIRNVQQNGELENYYFYKSYMIYYPLVVLMFLLNCLADNKPKQYPYGKVQNKCPFDNTSFLGRILWTFVDGILYHGFKRPLEQKDMWNLALENESQNLTPKFEQEFQKRVAKNKEKFMKKQKEGNVKGKPDTVSIIPVIWSCFYRTFLVGASFRMIQDLMAFVNPQILSLVISFVQSDEPQWKGIFYALLMFFVSFTQTLIHHMGFNFLWTFGQRTRVSLMMAIYRKALRISNATRKDKTVGEIVNLMAVDAEKFLEISLQLPMMWAAPTQICFAVYFLWQEVGPAVLAGLALMILLIPVNTVIVRISRKLQLKQMKNKDERVKMMNEILNGIKVLKLYAWEGSFEKIVEMIRIKEVKTLLNMAYLNASSNFIWNCAPFMVSFTVFGTYVLLDPNNLLDPSKTFVSLALLNILRQPMHQIPNVINMAVQAAVSIKRINSFLNSEELNPYVEHKPSEGIDPFYDNT</sequence>
<evidence type="ECO:0000259" key="12">
    <source>
        <dbReference type="PROSITE" id="PS50929"/>
    </source>
</evidence>
<dbReference type="Pfam" id="PF24357">
    <property type="entry name" value="TMD0_ABC"/>
    <property type="match status" value="1"/>
</dbReference>
<evidence type="ECO:0000256" key="9">
    <source>
        <dbReference type="ARBA" id="ARBA00022989"/>
    </source>
</evidence>
<accession>A0A2R4FX94</accession>
<evidence type="ECO:0000256" key="4">
    <source>
        <dbReference type="ARBA" id="ARBA00022554"/>
    </source>
</evidence>
<evidence type="ECO:0000256" key="11">
    <source>
        <dbReference type="SAM" id="Phobius"/>
    </source>
</evidence>
<feature type="transmembrane region" description="Helical" evidence="11">
    <location>
        <begin position="74"/>
        <end position="92"/>
    </location>
</feature>
<evidence type="ECO:0000256" key="7">
    <source>
        <dbReference type="ARBA" id="ARBA00022741"/>
    </source>
</evidence>
<evidence type="ECO:0000256" key="3">
    <source>
        <dbReference type="ARBA" id="ARBA00022448"/>
    </source>
</evidence>
<evidence type="ECO:0000256" key="6">
    <source>
        <dbReference type="ARBA" id="ARBA00022737"/>
    </source>
</evidence>
<feature type="transmembrane region" description="Helical" evidence="11">
    <location>
        <begin position="339"/>
        <end position="364"/>
    </location>
</feature>
<evidence type="ECO:0000313" key="13">
    <source>
        <dbReference type="EMBL" id="AVT42143.1"/>
    </source>
</evidence>
<dbReference type="Pfam" id="PF00664">
    <property type="entry name" value="ABC_membrane"/>
    <property type="match status" value="1"/>
</dbReference>
<feature type="transmembrane region" description="Helical" evidence="11">
    <location>
        <begin position="438"/>
        <end position="459"/>
    </location>
</feature>
<keyword evidence="8" id="KW-0067">ATP-binding</keyword>
<reference evidence="13" key="1">
    <citation type="submission" date="2017-05" db="EMBL/GenBank/DDBJ databases">
        <authorList>
            <person name="Song R."/>
            <person name="Chenine A.L."/>
            <person name="Ruprecht R.M."/>
        </authorList>
    </citation>
    <scope>NUCLEOTIDE SEQUENCE</scope>
</reference>
<protein>
    <submittedName>
        <fullName evidence="13">ABC transporter C</fullName>
    </submittedName>
</protein>
<dbReference type="GO" id="GO:0005774">
    <property type="term" value="C:vacuolar membrane"/>
    <property type="evidence" value="ECO:0007669"/>
    <property type="project" value="UniProtKB-SubCell"/>
</dbReference>
<dbReference type="GO" id="GO:0000323">
    <property type="term" value="C:lytic vacuole"/>
    <property type="evidence" value="ECO:0007669"/>
    <property type="project" value="UniProtKB-ARBA"/>
</dbReference>
<evidence type="ECO:0000256" key="2">
    <source>
        <dbReference type="ARBA" id="ARBA00009726"/>
    </source>
</evidence>
<name>A0A2R4FX94_9CUCU</name>
<evidence type="ECO:0000256" key="10">
    <source>
        <dbReference type="ARBA" id="ARBA00023136"/>
    </source>
</evidence>
<dbReference type="InterPro" id="IPR011527">
    <property type="entry name" value="ABC1_TM_dom"/>
</dbReference>
<dbReference type="CDD" id="cd18595">
    <property type="entry name" value="ABC_6TM_MRP1_2_3_6_D1_like"/>
    <property type="match status" value="1"/>
</dbReference>
<dbReference type="Gene3D" id="1.20.1560.10">
    <property type="entry name" value="ABC transporter type 1, transmembrane domain"/>
    <property type="match status" value="1"/>
</dbReference>
<dbReference type="SUPFAM" id="SSF90123">
    <property type="entry name" value="ABC transporter transmembrane region"/>
    <property type="match status" value="1"/>
</dbReference>
<dbReference type="InterPro" id="IPR036640">
    <property type="entry name" value="ABC1_TM_sf"/>
</dbReference>
<evidence type="ECO:0000256" key="1">
    <source>
        <dbReference type="ARBA" id="ARBA00004128"/>
    </source>
</evidence>
<dbReference type="InterPro" id="IPR050173">
    <property type="entry name" value="ABC_transporter_C-like"/>
</dbReference>
<keyword evidence="10 11" id="KW-0472">Membrane</keyword>